<evidence type="ECO:0000256" key="1">
    <source>
        <dbReference type="SAM" id="MobiDB-lite"/>
    </source>
</evidence>
<dbReference type="VEuPathDB" id="CryptoDB:Cvel_24304"/>
<organism evidence="2">
    <name type="scientific">Chromera velia CCMP2878</name>
    <dbReference type="NCBI Taxonomy" id="1169474"/>
    <lineage>
        <taxon>Eukaryota</taxon>
        <taxon>Sar</taxon>
        <taxon>Alveolata</taxon>
        <taxon>Colpodellida</taxon>
        <taxon>Chromeraceae</taxon>
        <taxon>Chromera</taxon>
    </lineage>
</organism>
<reference evidence="2" key="1">
    <citation type="submission" date="2014-11" db="EMBL/GenBank/DDBJ databases">
        <authorList>
            <person name="Otto D Thomas"/>
            <person name="Naeem Raeece"/>
        </authorList>
    </citation>
    <scope>NUCLEOTIDE SEQUENCE</scope>
</reference>
<gene>
    <name evidence="2" type="ORF">Cvel_24304</name>
</gene>
<proteinExistence type="predicted"/>
<feature type="compositionally biased region" description="Basic and acidic residues" evidence="1">
    <location>
        <begin position="67"/>
        <end position="76"/>
    </location>
</feature>
<dbReference type="EMBL" id="CDMZ01001778">
    <property type="protein sequence ID" value="CEM37474.1"/>
    <property type="molecule type" value="Genomic_DNA"/>
</dbReference>
<evidence type="ECO:0000313" key="2">
    <source>
        <dbReference type="EMBL" id="CEM37474.1"/>
    </source>
</evidence>
<sequence length="265" mass="29387">MGRVGVGCGSWWGEVLGWEGGCEEAIMGEKNEEGRQNYTAGPTPPPTIPPRHATARTHSTGPRGRTRRDSRDKGGERTLGDLDTIYDIRSCFTSLYYAEAAMCHVRCVRKGFGSERSLLPRSSSTFSWRLRWEETSSPPFHIPSQRVSNVTFVSQAVIRSGEKVRRSKTCVLVKRRGALGWPLLRSPSRRACVGLCASESSVQPKMRVFPLWRRLPAPAASLLSRYSHGCGGQKTTTLSREERGVTAERNGVHLMIGIHVLPVRP</sequence>
<feature type="region of interest" description="Disordered" evidence="1">
    <location>
        <begin position="33"/>
        <end position="76"/>
    </location>
</feature>
<accession>A0A0G4H1J3</accession>
<name>A0A0G4H1J3_9ALVE</name>
<protein>
    <submittedName>
        <fullName evidence="2">Uncharacterized protein</fullName>
    </submittedName>
</protein>
<dbReference type="AlphaFoldDB" id="A0A0G4H1J3"/>